<comment type="caution">
    <text evidence="1">The sequence shown here is derived from an EMBL/GenBank/DDBJ whole genome shotgun (WGS) entry which is preliminary data.</text>
</comment>
<evidence type="ECO:0000313" key="2">
    <source>
        <dbReference type="Proteomes" id="UP000688947"/>
    </source>
</evidence>
<protein>
    <submittedName>
        <fullName evidence="1">Uncharacterized protein</fullName>
    </submittedName>
</protein>
<reference evidence="1" key="1">
    <citation type="submission" date="2021-01" db="EMBL/GenBank/DDBJ databases">
        <title>Phytophthora aleatoria, a newly-described species from Pinus radiata is distinct from Phytophthora cactorum isolates based on comparative genomics.</title>
        <authorList>
            <person name="Mcdougal R."/>
            <person name="Panda P."/>
            <person name="Williams N."/>
            <person name="Studholme D.J."/>
        </authorList>
    </citation>
    <scope>NUCLEOTIDE SEQUENCE</scope>
    <source>
        <strain evidence="1">NZFS 3830</strain>
    </source>
</reference>
<proteinExistence type="predicted"/>
<dbReference type="EMBL" id="JAENGZ010000773">
    <property type="protein sequence ID" value="KAG6954077.1"/>
    <property type="molecule type" value="Genomic_DNA"/>
</dbReference>
<accession>A0A8T1U307</accession>
<dbReference type="OrthoDB" id="99432at2759"/>
<organism evidence="1 2">
    <name type="scientific">Phytophthora cactorum</name>
    <dbReference type="NCBI Taxonomy" id="29920"/>
    <lineage>
        <taxon>Eukaryota</taxon>
        <taxon>Sar</taxon>
        <taxon>Stramenopiles</taxon>
        <taxon>Oomycota</taxon>
        <taxon>Peronosporomycetes</taxon>
        <taxon>Peronosporales</taxon>
        <taxon>Peronosporaceae</taxon>
        <taxon>Phytophthora</taxon>
    </lineage>
</organism>
<name>A0A8T1U307_9STRA</name>
<dbReference type="Proteomes" id="UP000688947">
    <property type="component" value="Unassembled WGS sequence"/>
</dbReference>
<sequence>MLSVAYALILDDVVSGYCCRPLRTVPLVDLVFSLTVLESLQNTSAQTHSATSNQLRWSTRWLDVCLAVFVSLSDSTLWLEEEDGLNMLRLVEQILPFGSNQWNAVQLPYNTELPIRFSTRDAEEVLCAQEHMKADRRS</sequence>
<evidence type="ECO:0000313" key="1">
    <source>
        <dbReference type="EMBL" id="KAG6954077.1"/>
    </source>
</evidence>
<gene>
    <name evidence="1" type="ORF">JG687_00012008</name>
</gene>
<dbReference type="AlphaFoldDB" id="A0A8T1U307"/>